<evidence type="ECO:0000313" key="3">
    <source>
        <dbReference type="EMBL" id="MDA0182489.1"/>
    </source>
</evidence>
<dbReference type="RefSeq" id="WP_270026857.1">
    <property type="nucleotide sequence ID" value="NZ_JAPDDP010000036.1"/>
</dbReference>
<sequence length="106" mass="11289">MSDTDDNRAERAANLFDLRRIIGGVFTAWGVLLIGLGLFDSDAEIEKAAGVHINLYAGIGMLIFGLLFLLWAFTRPLGQELSDSEEASGSVGSDDEGTRRPGDSAG</sequence>
<dbReference type="Proteomes" id="UP001147653">
    <property type="component" value="Unassembled WGS sequence"/>
</dbReference>
<organism evidence="3 4">
    <name type="scientific">Solirubrobacter phytolaccae</name>
    <dbReference type="NCBI Taxonomy" id="1404360"/>
    <lineage>
        <taxon>Bacteria</taxon>
        <taxon>Bacillati</taxon>
        <taxon>Actinomycetota</taxon>
        <taxon>Thermoleophilia</taxon>
        <taxon>Solirubrobacterales</taxon>
        <taxon>Solirubrobacteraceae</taxon>
        <taxon>Solirubrobacter</taxon>
    </lineage>
</organism>
<keyword evidence="2" id="KW-0812">Transmembrane</keyword>
<feature type="transmembrane region" description="Helical" evidence="2">
    <location>
        <begin position="21"/>
        <end position="39"/>
    </location>
</feature>
<dbReference type="EMBL" id="JAPDDP010000036">
    <property type="protein sequence ID" value="MDA0182489.1"/>
    <property type="molecule type" value="Genomic_DNA"/>
</dbReference>
<keyword evidence="2" id="KW-0472">Membrane</keyword>
<gene>
    <name evidence="3" type="ORF">OJ997_19425</name>
</gene>
<protein>
    <submittedName>
        <fullName evidence="3">Uncharacterized protein</fullName>
    </submittedName>
</protein>
<evidence type="ECO:0000256" key="2">
    <source>
        <dbReference type="SAM" id="Phobius"/>
    </source>
</evidence>
<reference evidence="3" key="1">
    <citation type="submission" date="2022-10" db="EMBL/GenBank/DDBJ databases">
        <title>The WGS of Solirubrobacter phytolaccae KCTC 29190.</title>
        <authorList>
            <person name="Jiang Z."/>
        </authorList>
    </citation>
    <scope>NUCLEOTIDE SEQUENCE</scope>
    <source>
        <strain evidence="3">KCTC 29190</strain>
    </source>
</reference>
<evidence type="ECO:0000256" key="1">
    <source>
        <dbReference type="SAM" id="MobiDB-lite"/>
    </source>
</evidence>
<accession>A0A9X3NAD8</accession>
<keyword evidence="4" id="KW-1185">Reference proteome</keyword>
<feature type="transmembrane region" description="Helical" evidence="2">
    <location>
        <begin position="51"/>
        <end position="73"/>
    </location>
</feature>
<feature type="region of interest" description="Disordered" evidence="1">
    <location>
        <begin position="83"/>
        <end position="106"/>
    </location>
</feature>
<evidence type="ECO:0000313" key="4">
    <source>
        <dbReference type="Proteomes" id="UP001147653"/>
    </source>
</evidence>
<dbReference type="AlphaFoldDB" id="A0A9X3NAD8"/>
<comment type="caution">
    <text evidence="3">The sequence shown here is derived from an EMBL/GenBank/DDBJ whole genome shotgun (WGS) entry which is preliminary data.</text>
</comment>
<keyword evidence="2" id="KW-1133">Transmembrane helix</keyword>
<proteinExistence type="predicted"/>
<name>A0A9X3NAD8_9ACTN</name>
<feature type="compositionally biased region" description="Basic and acidic residues" evidence="1">
    <location>
        <begin position="96"/>
        <end position="106"/>
    </location>
</feature>